<feature type="compositionally biased region" description="Basic residues" evidence="1">
    <location>
        <begin position="73"/>
        <end position="85"/>
    </location>
</feature>
<feature type="compositionally biased region" description="Low complexity" evidence="1">
    <location>
        <begin position="374"/>
        <end position="389"/>
    </location>
</feature>
<reference evidence="2" key="1">
    <citation type="journal article" date="2008" name="Science">
        <title>The Physcomitrella genome reveals evolutionary insights into the conquest of land by plants.</title>
        <authorList>
            <person name="Rensing S."/>
            <person name="Lang D."/>
            <person name="Zimmer A."/>
            <person name="Terry A."/>
            <person name="Salamov A."/>
            <person name="Shapiro H."/>
            <person name="Nishiyama T."/>
            <person name="Perroud P.-F."/>
            <person name="Lindquist E."/>
            <person name="Kamisugi Y."/>
            <person name="Tanahashi T."/>
            <person name="Sakakibara K."/>
            <person name="Fujita T."/>
            <person name="Oishi K."/>
            <person name="Shin-I T."/>
            <person name="Kuroki Y."/>
            <person name="Toyoda A."/>
            <person name="Suzuki Y."/>
            <person name="Hashimoto A."/>
            <person name="Yamaguchi K."/>
            <person name="Sugano A."/>
            <person name="Kohara Y."/>
            <person name="Fujiyama A."/>
            <person name="Anterola A."/>
            <person name="Aoki S."/>
            <person name="Ashton N."/>
            <person name="Barbazuk W.B."/>
            <person name="Barker E."/>
            <person name="Bennetzen J."/>
            <person name="Bezanilla M."/>
            <person name="Blankenship R."/>
            <person name="Cho S.H."/>
            <person name="Dutcher S."/>
            <person name="Estelle M."/>
            <person name="Fawcett J.A."/>
            <person name="Gundlach H."/>
            <person name="Hanada K."/>
            <person name="Heyl A."/>
            <person name="Hicks K.A."/>
            <person name="Hugh J."/>
            <person name="Lohr M."/>
            <person name="Mayer K."/>
            <person name="Melkozernov A."/>
            <person name="Murata T."/>
            <person name="Nelson D."/>
            <person name="Pils B."/>
            <person name="Prigge M."/>
            <person name="Reiss B."/>
            <person name="Renner T."/>
            <person name="Rombauts S."/>
            <person name="Rushton P."/>
            <person name="Sanderfoot A."/>
            <person name="Schween G."/>
            <person name="Shiu S.-H."/>
            <person name="Stueber K."/>
            <person name="Theodoulou F.L."/>
            <person name="Tu H."/>
            <person name="Van de Peer Y."/>
            <person name="Verrier P.J."/>
            <person name="Waters E."/>
            <person name="Wood A."/>
            <person name="Yang L."/>
            <person name="Cove D."/>
            <person name="Cuming A."/>
            <person name="Hasebe M."/>
            <person name="Lucas S."/>
            <person name="Mishler D.B."/>
            <person name="Reski R."/>
            <person name="Grigoriev I."/>
            <person name="Quatrano R.S."/>
            <person name="Boore J.L."/>
        </authorList>
    </citation>
    <scope>NUCLEOTIDE SEQUENCE [LARGE SCALE GENOMIC DNA]</scope>
</reference>
<feature type="non-terminal residue" evidence="2">
    <location>
        <position position="409"/>
    </location>
</feature>
<protein>
    <submittedName>
        <fullName evidence="2">Predicted protein</fullName>
    </submittedName>
</protein>
<feature type="compositionally biased region" description="Basic residues" evidence="1">
    <location>
        <begin position="144"/>
        <end position="157"/>
    </location>
</feature>
<name>A9U7I2_PHYPA</name>
<proteinExistence type="predicted"/>
<evidence type="ECO:0000313" key="2">
    <source>
        <dbReference type="EMBL" id="EDQ48371.1"/>
    </source>
</evidence>
<accession>A9U7I2</accession>
<sequence length="409" mass="43219">MGDVRRASAWCRFAGARRGVPGAHRAPGRRAVVRPAHAYAHAGLRGGRRHGAPARARPDRHDAGLGFRAAVGRARRGRGRSHQRLRFPLAPGGGPLGGHDRRAPAHSAARARAAPDRGHGRHRRHRGCTGPARPLHGRSDPAGSRHHAARPGKRHGRPACAHGCGHAIPHQHQRRADQWRHLRHRGGRGAHVPASVHALQHGACLRHGRRCRLEDGAQHDAALRAGGQPHLRRPAGHGAAPLGRCQRPACRRGQSGLKPLWSCGAASRRCIRCVTVDDSAGAGCRGGLGPRIRSLSRGMRRQWIIRGNVFHQSRHGTDCRCRSPDQGAAGRTPAFRRQAERARSAKRPAGAAGVGRLPGPGAGPTGRGGGSRRGPGAVRTAAHALAARGRVSRPAARCAGPAGQLSGCA</sequence>
<dbReference type="EMBL" id="DS546510">
    <property type="protein sequence ID" value="EDQ48371.1"/>
    <property type="molecule type" value="Genomic_DNA"/>
</dbReference>
<organism>
    <name type="scientific">Physcomitrium patens</name>
    <name type="common">Spreading-leaved earth moss</name>
    <name type="synonym">Physcomitrella patens</name>
    <dbReference type="NCBI Taxonomy" id="3218"/>
    <lineage>
        <taxon>Eukaryota</taxon>
        <taxon>Viridiplantae</taxon>
        <taxon>Streptophyta</taxon>
        <taxon>Embryophyta</taxon>
        <taxon>Bryophyta</taxon>
        <taxon>Bryophytina</taxon>
        <taxon>Bryopsida</taxon>
        <taxon>Funariidae</taxon>
        <taxon>Funariales</taxon>
        <taxon>Funariaceae</taxon>
        <taxon>Physcomitrium</taxon>
    </lineage>
</organism>
<feature type="region of interest" description="Disordered" evidence="1">
    <location>
        <begin position="72"/>
        <end position="159"/>
    </location>
</feature>
<gene>
    <name evidence="2" type="ORF">PHYPADRAFT_103904</name>
</gene>
<evidence type="ECO:0000256" key="1">
    <source>
        <dbReference type="SAM" id="MobiDB-lite"/>
    </source>
</evidence>
<feature type="compositionally biased region" description="Gly residues" evidence="1">
    <location>
        <begin position="352"/>
        <end position="373"/>
    </location>
</feature>
<dbReference type="AlphaFoldDB" id="A9U7I2"/>
<feature type="region of interest" description="Disordered" evidence="1">
    <location>
        <begin position="314"/>
        <end position="409"/>
    </location>
</feature>